<evidence type="ECO:0000256" key="1">
    <source>
        <dbReference type="SAM" id="MobiDB-lite"/>
    </source>
</evidence>
<gene>
    <name evidence="2" type="ORF">COC42_06275</name>
</gene>
<dbReference type="AlphaFoldDB" id="A0A2A4B840"/>
<evidence type="ECO:0000313" key="3">
    <source>
        <dbReference type="Proteomes" id="UP000218366"/>
    </source>
</evidence>
<name>A0A2A4B840_9SPHN</name>
<dbReference type="RefSeq" id="WP_096342323.1">
    <property type="nucleotide sequence ID" value="NZ_NWMW01000001.1"/>
</dbReference>
<sequence>MSDDAATFRGRADQARADAAASNLQNVRDRCERSAVTWDAMAVRAERIAQERAARATPREA</sequence>
<evidence type="ECO:0000313" key="2">
    <source>
        <dbReference type="EMBL" id="PCD03928.1"/>
    </source>
</evidence>
<dbReference type="EMBL" id="NWMW01000001">
    <property type="protein sequence ID" value="PCD03928.1"/>
    <property type="molecule type" value="Genomic_DNA"/>
</dbReference>
<accession>A0A2A4B840</accession>
<dbReference type="Proteomes" id="UP000218366">
    <property type="component" value="Unassembled WGS sequence"/>
</dbReference>
<reference evidence="2 3" key="1">
    <citation type="submission" date="2017-09" db="EMBL/GenBank/DDBJ databases">
        <title>Sphingomonas spermidinifaciens 9NM-10, whole genome shotgun sequence.</title>
        <authorList>
            <person name="Feng G."/>
            <person name="Zhu H."/>
        </authorList>
    </citation>
    <scope>NUCLEOTIDE SEQUENCE [LARGE SCALE GENOMIC DNA]</scope>
    <source>
        <strain evidence="2 3">9NM-10</strain>
    </source>
</reference>
<keyword evidence="3" id="KW-1185">Reference proteome</keyword>
<proteinExistence type="predicted"/>
<feature type="region of interest" description="Disordered" evidence="1">
    <location>
        <begin position="1"/>
        <end position="23"/>
    </location>
</feature>
<protein>
    <submittedName>
        <fullName evidence="2">Uncharacterized protein</fullName>
    </submittedName>
</protein>
<organism evidence="2 3">
    <name type="scientific">Sphingomonas spermidinifaciens</name>
    <dbReference type="NCBI Taxonomy" id="1141889"/>
    <lineage>
        <taxon>Bacteria</taxon>
        <taxon>Pseudomonadati</taxon>
        <taxon>Pseudomonadota</taxon>
        <taxon>Alphaproteobacteria</taxon>
        <taxon>Sphingomonadales</taxon>
        <taxon>Sphingomonadaceae</taxon>
        <taxon>Sphingomonas</taxon>
    </lineage>
</organism>
<comment type="caution">
    <text evidence="2">The sequence shown here is derived from an EMBL/GenBank/DDBJ whole genome shotgun (WGS) entry which is preliminary data.</text>
</comment>